<dbReference type="Proteomes" id="UP000593892">
    <property type="component" value="Chromosome"/>
</dbReference>
<keyword evidence="3" id="KW-1185">Reference proteome</keyword>
<reference evidence="2 3" key="1">
    <citation type="submission" date="2020-10" db="EMBL/GenBank/DDBJ databases">
        <title>Complete genome sequence of Paludibaculum fermentans P105T, a facultatively anaerobic acidobacterium capable of dissimilatory Fe(III) reduction.</title>
        <authorList>
            <person name="Dedysh S.N."/>
            <person name="Beletsky A.V."/>
            <person name="Kulichevskaya I.S."/>
            <person name="Mardanov A.V."/>
            <person name="Ravin N.V."/>
        </authorList>
    </citation>
    <scope>NUCLEOTIDE SEQUENCE [LARGE SCALE GENOMIC DNA]</scope>
    <source>
        <strain evidence="2 3">P105</strain>
    </source>
</reference>
<proteinExistence type="predicted"/>
<feature type="domain" description="Hemerythrin-like" evidence="1">
    <location>
        <begin position="10"/>
        <end position="123"/>
    </location>
</feature>
<evidence type="ECO:0000259" key="1">
    <source>
        <dbReference type="Pfam" id="PF01814"/>
    </source>
</evidence>
<dbReference type="EMBL" id="CP063849">
    <property type="protein sequence ID" value="QOY90458.1"/>
    <property type="molecule type" value="Genomic_DNA"/>
</dbReference>
<dbReference type="KEGG" id="pfer:IRI77_11040"/>
<sequence length="152" mass="17341">MRRHKSLHPLSHQHHNGLALCVLIERGLARDSSDANIQRLAAKCADRFDLELVNHFELEEQDLFSAILSELGPNAQVDALVAEHRRMEQQIAQLRVEPTIERLQAFGALLRAHIRSEENELFESVQDRLSDATMQRLGDTFEARAVRVCLEP</sequence>
<dbReference type="AlphaFoldDB" id="A0A7S7SMZ7"/>
<name>A0A7S7SMZ7_PALFE</name>
<dbReference type="RefSeq" id="WP_194452121.1">
    <property type="nucleotide sequence ID" value="NZ_CP063849.1"/>
</dbReference>
<dbReference type="Gene3D" id="1.20.120.520">
    <property type="entry name" value="nmb1532 protein domain like"/>
    <property type="match status" value="1"/>
</dbReference>
<gene>
    <name evidence="2" type="ORF">IRI77_11040</name>
</gene>
<accession>A0A7S7SMZ7</accession>
<dbReference type="InterPro" id="IPR012312">
    <property type="entry name" value="Hemerythrin-like"/>
</dbReference>
<organism evidence="2 3">
    <name type="scientific">Paludibaculum fermentans</name>
    <dbReference type="NCBI Taxonomy" id="1473598"/>
    <lineage>
        <taxon>Bacteria</taxon>
        <taxon>Pseudomonadati</taxon>
        <taxon>Acidobacteriota</taxon>
        <taxon>Terriglobia</taxon>
        <taxon>Bryobacterales</taxon>
        <taxon>Bryobacteraceae</taxon>
        <taxon>Paludibaculum</taxon>
    </lineage>
</organism>
<evidence type="ECO:0000313" key="2">
    <source>
        <dbReference type="EMBL" id="QOY90458.1"/>
    </source>
</evidence>
<protein>
    <submittedName>
        <fullName evidence="2">Hemerythrin domain-containing protein</fullName>
    </submittedName>
</protein>
<dbReference type="Pfam" id="PF01814">
    <property type="entry name" value="Hemerythrin"/>
    <property type="match status" value="1"/>
</dbReference>
<evidence type="ECO:0000313" key="3">
    <source>
        <dbReference type="Proteomes" id="UP000593892"/>
    </source>
</evidence>